<sequence>NCDQACFIPYPRVRRQSVDDWWACAKIIPRGIRETPEIALTAWQDDRRDQVAESSLLRVETHVVDDVSDYDIAPVNPPNDEYVSDGDKQTVIQMMIQNRKLYSKTVKYVFKMNSPRVPPPMPPGATGPASMPPGATGPASNRAASSSRSNSYPQMTLNAMLNSPARLAQPHLHPDKINGALWFGIDPCVNSFIRATWQAYYMGPWKSWRTVPDERRESWWQTFVNAKGKRGHVYGLGSAQYREQAPSSRVPNGLARNLELEMRVGGLETSLQSVREDVSEVKQDVSEMKQEFASTRDAINQLLQMLRPPQAPTEQTYAQPQVPTPQP</sequence>
<organism evidence="2 3">
    <name type="scientific">Brassica napus</name>
    <name type="common">Rape</name>
    <dbReference type="NCBI Taxonomy" id="3708"/>
    <lineage>
        <taxon>Eukaryota</taxon>
        <taxon>Viridiplantae</taxon>
        <taxon>Streptophyta</taxon>
        <taxon>Embryophyta</taxon>
        <taxon>Tracheophyta</taxon>
        <taxon>Spermatophyta</taxon>
        <taxon>Magnoliopsida</taxon>
        <taxon>eudicotyledons</taxon>
        <taxon>Gunneridae</taxon>
        <taxon>Pentapetalae</taxon>
        <taxon>rosids</taxon>
        <taxon>malvids</taxon>
        <taxon>Brassicales</taxon>
        <taxon>Brassicaceae</taxon>
        <taxon>Brassiceae</taxon>
        <taxon>Brassica</taxon>
    </lineage>
</organism>
<comment type="caution">
    <text evidence="2">The sequence shown here is derived from an EMBL/GenBank/DDBJ whole genome shotgun (WGS) entry which is preliminary data.</text>
</comment>
<feature type="region of interest" description="Disordered" evidence="1">
    <location>
        <begin position="305"/>
        <end position="327"/>
    </location>
</feature>
<name>A0ABQ7ZB07_BRANA</name>
<evidence type="ECO:0000313" key="2">
    <source>
        <dbReference type="EMBL" id="KAH0877394.1"/>
    </source>
</evidence>
<evidence type="ECO:0000256" key="1">
    <source>
        <dbReference type="SAM" id="MobiDB-lite"/>
    </source>
</evidence>
<feature type="non-terminal residue" evidence="2">
    <location>
        <position position="1"/>
    </location>
</feature>
<evidence type="ECO:0000313" key="3">
    <source>
        <dbReference type="Proteomes" id="UP000824890"/>
    </source>
</evidence>
<dbReference type="Gene3D" id="1.20.5.170">
    <property type="match status" value="1"/>
</dbReference>
<proteinExistence type="predicted"/>
<accession>A0ABQ7ZB07</accession>
<gene>
    <name evidence="2" type="ORF">HID58_064788</name>
</gene>
<dbReference type="EMBL" id="JAGKQM010000015">
    <property type="protein sequence ID" value="KAH0877394.1"/>
    <property type="molecule type" value="Genomic_DNA"/>
</dbReference>
<feature type="compositionally biased region" description="Low complexity" evidence="1">
    <location>
        <begin position="126"/>
        <end position="151"/>
    </location>
</feature>
<keyword evidence="3" id="KW-1185">Reference proteome</keyword>
<feature type="region of interest" description="Disordered" evidence="1">
    <location>
        <begin position="117"/>
        <end position="151"/>
    </location>
</feature>
<protein>
    <submittedName>
        <fullName evidence="2">Uncharacterized protein</fullName>
    </submittedName>
</protein>
<feature type="compositionally biased region" description="Polar residues" evidence="1">
    <location>
        <begin position="312"/>
        <end position="321"/>
    </location>
</feature>
<reference evidence="2 3" key="1">
    <citation type="submission" date="2021-05" db="EMBL/GenBank/DDBJ databases">
        <title>Genome Assembly of Synthetic Allotetraploid Brassica napus Reveals Homoeologous Exchanges between Subgenomes.</title>
        <authorList>
            <person name="Davis J.T."/>
        </authorList>
    </citation>
    <scope>NUCLEOTIDE SEQUENCE [LARGE SCALE GENOMIC DNA]</scope>
    <source>
        <strain evidence="3">cv. Da-Ae</strain>
        <tissue evidence="2">Seedling</tissue>
    </source>
</reference>
<dbReference type="Proteomes" id="UP000824890">
    <property type="component" value="Unassembled WGS sequence"/>
</dbReference>